<dbReference type="Proteomes" id="UP000463857">
    <property type="component" value="Chromosome"/>
</dbReference>
<protein>
    <submittedName>
        <fullName evidence="4">Zinc-binding dehydrogenase</fullName>
    </submittedName>
</protein>
<evidence type="ECO:0000313" key="4">
    <source>
        <dbReference type="EMBL" id="QHC00765.1"/>
    </source>
</evidence>
<dbReference type="Gene3D" id="3.90.180.10">
    <property type="entry name" value="Medium-chain alcohol dehydrogenases, catalytic domain"/>
    <property type="match status" value="1"/>
</dbReference>
<organism evidence="4 5">
    <name type="scientific">Epidermidibacterium keratini</name>
    <dbReference type="NCBI Taxonomy" id="1891644"/>
    <lineage>
        <taxon>Bacteria</taxon>
        <taxon>Bacillati</taxon>
        <taxon>Actinomycetota</taxon>
        <taxon>Actinomycetes</taxon>
        <taxon>Sporichthyales</taxon>
        <taxon>Sporichthyaceae</taxon>
        <taxon>Epidermidibacterium</taxon>
    </lineage>
</organism>
<keyword evidence="5" id="KW-1185">Reference proteome</keyword>
<dbReference type="InterPro" id="IPR013154">
    <property type="entry name" value="ADH-like_N"/>
</dbReference>
<reference evidence="4 5" key="1">
    <citation type="journal article" date="2018" name="Int. J. Syst. Evol. Microbiol.">
        <title>Epidermidibacterium keratini gen. nov., sp. nov., a member of the family Sporichthyaceae, isolated from keratin epidermis.</title>
        <authorList>
            <person name="Lee D.G."/>
            <person name="Trujillo M.E."/>
            <person name="Kang S."/>
            <person name="Nam J.J."/>
            <person name="Kim Y.J."/>
        </authorList>
    </citation>
    <scope>NUCLEOTIDE SEQUENCE [LARGE SCALE GENOMIC DNA]</scope>
    <source>
        <strain evidence="4 5">EPI-7</strain>
    </source>
</reference>
<dbReference type="SMART" id="SM00829">
    <property type="entry name" value="PKS_ER"/>
    <property type="match status" value="1"/>
</dbReference>
<dbReference type="KEGG" id="eke:EK0264_11010"/>
<dbReference type="EMBL" id="CP047156">
    <property type="protein sequence ID" value="QHC00765.1"/>
    <property type="molecule type" value="Genomic_DNA"/>
</dbReference>
<dbReference type="InterPro" id="IPR014189">
    <property type="entry name" value="Quinone_OxRdtase_PIG3"/>
</dbReference>
<dbReference type="PANTHER" id="PTHR48106:SF8">
    <property type="entry name" value="OS02G0805600 PROTEIN"/>
    <property type="match status" value="1"/>
</dbReference>
<name>A0A7L4YNB8_9ACTN</name>
<dbReference type="Pfam" id="PF00107">
    <property type="entry name" value="ADH_zinc_N"/>
    <property type="match status" value="1"/>
</dbReference>
<dbReference type="AlphaFoldDB" id="A0A7L4YNB8"/>
<dbReference type="Pfam" id="PF08240">
    <property type="entry name" value="ADH_N"/>
    <property type="match status" value="1"/>
</dbReference>
<dbReference type="RefSeq" id="WP_159545572.1">
    <property type="nucleotide sequence ID" value="NZ_CP047156.1"/>
</dbReference>
<dbReference type="NCBIfam" id="TIGR02824">
    <property type="entry name" value="quinone_pig3"/>
    <property type="match status" value="1"/>
</dbReference>
<dbReference type="OrthoDB" id="9780520at2"/>
<evidence type="ECO:0000313" key="5">
    <source>
        <dbReference type="Proteomes" id="UP000463857"/>
    </source>
</evidence>
<dbReference type="InterPro" id="IPR011032">
    <property type="entry name" value="GroES-like_sf"/>
</dbReference>
<evidence type="ECO:0000259" key="3">
    <source>
        <dbReference type="SMART" id="SM00829"/>
    </source>
</evidence>
<dbReference type="InterPro" id="IPR020843">
    <property type="entry name" value="ER"/>
</dbReference>
<dbReference type="FunCoup" id="A0A7L4YNB8">
    <property type="interactions" value="306"/>
</dbReference>
<evidence type="ECO:0000256" key="2">
    <source>
        <dbReference type="ARBA" id="ARBA00023002"/>
    </source>
</evidence>
<dbReference type="SUPFAM" id="SSF51735">
    <property type="entry name" value="NAD(P)-binding Rossmann-fold domains"/>
    <property type="match status" value="1"/>
</dbReference>
<dbReference type="InterPro" id="IPR013149">
    <property type="entry name" value="ADH-like_C"/>
</dbReference>
<dbReference type="CDD" id="cd05276">
    <property type="entry name" value="p53_inducible_oxidoreductase"/>
    <property type="match status" value="1"/>
</dbReference>
<dbReference type="PANTHER" id="PTHR48106">
    <property type="entry name" value="QUINONE OXIDOREDUCTASE PIG3-RELATED"/>
    <property type="match status" value="1"/>
</dbReference>
<keyword evidence="2" id="KW-0560">Oxidoreductase</keyword>
<dbReference type="InParanoid" id="A0A7L4YNB8"/>
<feature type="domain" description="Enoyl reductase (ER)" evidence="3">
    <location>
        <begin position="10"/>
        <end position="329"/>
    </location>
</feature>
<dbReference type="Gene3D" id="3.40.50.720">
    <property type="entry name" value="NAD(P)-binding Rossmann-like Domain"/>
    <property type="match status" value="1"/>
</dbReference>
<dbReference type="GO" id="GO:0070402">
    <property type="term" value="F:NADPH binding"/>
    <property type="evidence" value="ECO:0007669"/>
    <property type="project" value="TreeGrafter"/>
</dbReference>
<dbReference type="SUPFAM" id="SSF50129">
    <property type="entry name" value="GroES-like"/>
    <property type="match status" value="1"/>
</dbReference>
<accession>A0A7L4YNB8</accession>
<sequence length="331" mass="34867">MKAIVTTESGGPEVLKWDEVADPDYGPREVVIKVAAAGVNRADIMQRRGFYPPPAGASNIIGLECSGTVSAVGDEVTDYQVGDRVCALLAGGGYAETVVVPEALVLPVPEGMDLVEAAAIVEVACTVWSNLYAPYSIGRLQVGETLLVHGGSSGIGTMAIQMAKAKDNPVIVTVGNARKAEFCLELGAEAAINYRDEDFVERVKEITDDRGADVILDVVGAKYLDRNIDALADDGRIVIIGMQGGNTGELQIGKLLGKRALVGAASLRGRAIEGRGGKADVVRGVRDDIWPLFDTGRLAPVIDSTMPMADAKGAHERMESSEHIGKIVLTI</sequence>
<keyword evidence="1" id="KW-0521">NADP</keyword>
<gene>
    <name evidence="4" type="ORF">EK0264_11010</name>
</gene>
<proteinExistence type="predicted"/>
<evidence type="ECO:0000256" key="1">
    <source>
        <dbReference type="ARBA" id="ARBA00022857"/>
    </source>
</evidence>
<dbReference type="GO" id="GO:0016651">
    <property type="term" value="F:oxidoreductase activity, acting on NAD(P)H"/>
    <property type="evidence" value="ECO:0007669"/>
    <property type="project" value="TreeGrafter"/>
</dbReference>
<dbReference type="InterPro" id="IPR036291">
    <property type="entry name" value="NAD(P)-bd_dom_sf"/>
</dbReference>